<dbReference type="SUPFAM" id="SSF52172">
    <property type="entry name" value="CheY-like"/>
    <property type="match status" value="1"/>
</dbReference>
<dbReference type="Pfam" id="PF08448">
    <property type="entry name" value="PAS_4"/>
    <property type="match status" value="1"/>
</dbReference>
<protein>
    <submittedName>
        <fullName evidence="5">Blue-light-activated protein</fullName>
    </submittedName>
</protein>
<dbReference type="SUPFAM" id="SSF47384">
    <property type="entry name" value="Homodimeric domain of signal transducing histidine kinase"/>
    <property type="match status" value="1"/>
</dbReference>
<dbReference type="InterPro" id="IPR004358">
    <property type="entry name" value="Sig_transdc_His_kin-like_C"/>
</dbReference>
<dbReference type="PRINTS" id="PR00344">
    <property type="entry name" value="BCTRLSENSOR"/>
</dbReference>
<dbReference type="InterPro" id="IPR013656">
    <property type="entry name" value="PAS_4"/>
</dbReference>
<evidence type="ECO:0000313" key="5">
    <source>
        <dbReference type="EMBL" id="OIR14902.1"/>
    </source>
</evidence>
<keyword evidence="1" id="KW-0597">Phosphoprotein</keyword>
<dbReference type="Pfam" id="PF00072">
    <property type="entry name" value="Response_reg"/>
    <property type="match status" value="1"/>
</dbReference>
<dbReference type="PANTHER" id="PTHR43065">
    <property type="entry name" value="SENSOR HISTIDINE KINASE"/>
    <property type="match status" value="1"/>
</dbReference>
<evidence type="ECO:0000256" key="1">
    <source>
        <dbReference type="ARBA" id="ARBA00022553"/>
    </source>
</evidence>
<dbReference type="SUPFAM" id="SSF50998">
    <property type="entry name" value="Quinoprotein alcohol dehydrogenase-like"/>
    <property type="match status" value="1"/>
</dbReference>
<gene>
    <name evidence="5" type="ORF">GALL_40180</name>
</gene>
<name>A0A1J5TSC0_9ZZZZ</name>
<evidence type="ECO:0000259" key="3">
    <source>
        <dbReference type="PROSITE" id="PS50110"/>
    </source>
</evidence>
<dbReference type="InterPro" id="IPR011006">
    <property type="entry name" value="CheY-like_superfamily"/>
</dbReference>
<dbReference type="SMART" id="SM00091">
    <property type="entry name" value="PAS"/>
    <property type="match status" value="1"/>
</dbReference>
<dbReference type="InterPro" id="IPR003594">
    <property type="entry name" value="HATPase_dom"/>
</dbReference>
<sequence length="1396" mass="150971">MLRGASCPGEEILIRRGRGAGFLDNPAGRRDFSVDPLVIFRAFTHAQSGRAAAEPARGISAGRRDPGLRRAFSCAAACRFLWAVVALFLAAGPAFAQAHRIADEAPGLLESGEPNLMIRDQYSLGLDAPPSDLRIMPDGRLLVLAGRQIAMGDGVRWEVSRESAGDLDLIGTAAGVGADGSIYIGTQGGFARVVFGDSGEWRGVRIASWRQSSHADAIVPRVLVQSGGEWFWHTGSGILIQWKPGTEARVVGRSDAIETAFELDGTAYLSDRTTGRLYRLNGDGSMELVKATEDASPNLTVTCATPFGGGRVLVGTYARGLMVFDGRTLRPLGSGGLLDGDMRINDVCPTEGGLYAAAVEGLGIVFFDRSGRVVEVVDRSADSRLSHVRKLVPAAGGFVWGLLSEGIVRVEFPSRVSNFEPFIGTGIATAHPYRMDGRLWLMVDGHIERGVYDRYGRITGFETDSPAGCFAYTLALMGDHLVTGTEHGAFVRRRGGWVCFSPDTVNLRVLTRKPIDGRWLYSAHGQVGWISQGPDGLVATIDQRVPDLDNVYDTREAPDGTIWMEMGNAKLGRVRLINGVPHVDIFGPDAGLPEGWSQAFSVDGRVRFNAAEHIFRFDKAESRFVEDDVWPKLHGGFDDIVGRPGLDGSGRLWITANGAIHVLERTSRGWRDMGEHIRAGFLPYYFTFQPNGVVWMHADHRLARYDPRMPAPVDTPLRALITSVDLPGSARTIRLGAASLPVLDYSDNSMVVHFVAVGSSPNPIGFEVRLDGGEPGWVSEGASGTAVFNHLKEGSYVLHVRPRAGERDGTEATLAFVVRPPWFRSVYAYVVYGLLAFAFVAGSAWLASYLERRDKERLGRLVAQRTAELADTNERLAAQVDEVRRLSQAIEQSPVGVLLAAPDGLIAYANPRYCDMHGLDGSRPIGEDLRVARWSNLPDEARTGIADALARGETWHGHISSQLPGGRTLQLRSTVSPIRGADGATHGLLLLEEDISGWVSDQERRRRLEAQLFQAQKLESLGTLAGGIAHDFNNILTGILGFAELASYMPGASREVREALSMIRAGGLRAKDLVSQILTFSRKSFAKLEPIELGAVVADALKLMRASTPASIEFVQELESGRILANTTQIHQVVVNLATNAVQSIGSGSGRIEVSVRRVHVDEALAADLHEPPRGPCMRLRVEDNGAGMDAATITRIFDPFFTTKKPGEGTGLGLAIVQGIVSIHGGAVSVRSEPGRGATFDIYFPECQARNLASPEVGEVPDGHGQDVLVVDDEPSIGTMVAMRLVQLNYRPTVFQDPVLALESFTAESAKYHAAITDLTMAHMDGVDLVHALRRTRPDLPVIVMTGYGTESALARIARLTRCEVMQKPFSCDELGRILGRILGAVPPGDTAKGD</sequence>
<dbReference type="SMART" id="SM00448">
    <property type="entry name" value="REC"/>
    <property type="match status" value="1"/>
</dbReference>
<dbReference type="EMBL" id="MLJW01000010">
    <property type="protein sequence ID" value="OIR14902.1"/>
    <property type="molecule type" value="Genomic_DNA"/>
</dbReference>
<dbReference type="InterPro" id="IPR005467">
    <property type="entry name" value="His_kinase_dom"/>
</dbReference>
<dbReference type="Gene3D" id="3.40.50.2300">
    <property type="match status" value="1"/>
</dbReference>
<dbReference type="PROSITE" id="PS50109">
    <property type="entry name" value="HIS_KIN"/>
    <property type="match status" value="1"/>
</dbReference>
<dbReference type="InterPro" id="IPR036097">
    <property type="entry name" value="HisK_dim/P_sf"/>
</dbReference>
<comment type="caution">
    <text evidence="5">The sequence shown here is derived from an EMBL/GenBank/DDBJ whole genome shotgun (WGS) entry which is preliminary data.</text>
</comment>
<accession>A0A1J5TSC0</accession>
<evidence type="ECO:0000259" key="4">
    <source>
        <dbReference type="PROSITE" id="PS50112"/>
    </source>
</evidence>
<proteinExistence type="predicted"/>
<dbReference type="PANTHER" id="PTHR43065:SF42">
    <property type="entry name" value="TWO-COMPONENT SENSOR PPRA"/>
    <property type="match status" value="1"/>
</dbReference>
<dbReference type="Gene3D" id="3.30.565.10">
    <property type="entry name" value="Histidine kinase-like ATPase, C-terminal domain"/>
    <property type="match status" value="1"/>
</dbReference>
<dbReference type="Gene3D" id="1.10.287.130">
    <property type="match status" value="1"/>
</dbReference>
<dbReference type="GO" id="GO:0000155">
    <property type="term" value="F:phosphorelay sensor kinase activity"/>
    <property type="evidence" value="ECO:0007669"/>
    <property type="project" value="InterPro"/>
</dbReference>
<dbReference type="Pfam" id="PF00512">
    <property type="entry name" value="HisKA"/>
    <property type="match status" value="1"/>
</dbReference>
<dbReference type="InterPro" id="IPR036890">
    <property type="entry name" value="HATPase_C_sf"/>
</dbReference>
<dbReference type="InterPro" id="IPR035965">
    <property type="entry name" value="PAS-like_dom_sf"/>
</dbReference>
<feature type="domain" description="PAS" evidence="4">
    <location>
        <begin position="882"/>
        <end position="929"/>
    </location>
</feature>
<dbReference type="SMART" id="SM00387">
    <property type="entry name" value="HATPase_c"/>
    <property type="match status" value="1"/>
</dbReference>
<dbReference type="InterPro" id="IPR003661">
    <property type="entry name" value="HisK_dim/P_dom"/>
</dbReference>
<dbReference type="InterPro" id="IPR000014">
    <property type="entry name" value="PAS"/>
</dbReference>
<dbReference type="InterPro" id="IPR013783">
    <property type="entry name" value="Ig-like_fold"/>
</dbReference>
<feature type="domain" description="Response regulatory" evidence="3">
    <location>
        <begin position="1268"/>
        <end position="1384"/>
    </location>
</feature>
<dbReference type="InterPro" id="IPR001789">
    <property type="entry name" value="Sig_transdc_resp-reg_receiver"/>
</dbReference>
<feature type="domain" description="Histidine kinase" evidence="2">
    <location>
        <begin position="1027"/>
        <end position="1249"/>
    </location>
</feature>
<dbReference type="Gene3D" id="3.30.450.20">
    <property type="entry name" value="PAS domain"/>
    <property type="match status" value="1"/>
</dbReference>
<dbReference type="SUPFAM" id="SSF55785">
    <property type="entry name" value="PYP-like sensor domain (PAS domain)"/>
    <property type="match status" value="1"/>
</dbReference>
<dbReference type="CDD" id="cd00082">
    <property type="entry name" value="HisKA"/>
    <property type="match status" value="1"/>
</dbReference>
<dbReference type="InterPro" id="IPR011047">
    <property type="entry name" value="Quinoprotein_ADH-like_sf"/>
</dbReference>
<dbReference type="Gene3D" id="2.60.40.10">
    <property type="entry name" value="Immunoglobulins"/>
    <property type="match status" value="1"/>
</dbReference>
<dbReference type="Pfam" id="PF02518">
    <property type="entry name" value="HATPase_c"/>
    <property type="match status" value="1"/>
</dbReference>
<dbReference type="SUPFAM" id="SSF55874">
    <property type="entry name" value="ATPase domain of HSP90 chaperone/DNA topoisomerase II/histidine kinase"/>
    <property type="match status" value="1"/>
</dbReference>
<dbReference type="PROSITE" id="PS50112">
    <property type="entry name" value="PAS"/>
    <property type="match status" value="1"/>
</dbReference>
<evidence type="ECO:0000259" key="2">
    <source>
        <dbReference type="PROSITE" id="PS50109"/>
    </source>
</evidence>
<dbReference type="CDD" id="cd00130">
    <property type="entry name" value="PAS"/>
    <property type="match status" value="1"/>
</dbReference>
<dbReference type="PROSITE" id="PS50110">
    <property type="entry name" value="RESPONSE_REGULATORY"/>
    <property type="match status" value="1"/>
</dbReference>
<reference evidence="5" key="1">
    <citation type="submission" date="2016-10" db="EMBL/GenBank/DDBJ databases">
        <title>Sequence of Gallionella enrichment culture.</title>
        <authorList>
            <person name="Poehlein A."/>
            <person name="Muehling M."/>
            <person name="Daniel R."/>
        </authorList>
    </citation>
    <scope>NUCLEOTIDE SEQUENCE</scope>
</reference>
<dbReference type="SMART" id="SM00388">
    <property type="entry name" value="HisKA"/>
    <property type="match status" value="1"/>
</dbReference>
<organism evidence="5">
    <name type="scientific">mine drainage metagenome</name>
    <dbReference type="NCBI Taxonomy" id="410659"/>
    <lineage>
        <taxon>unclassified sequences</taxon>
        <taxon>metagenomes</taxon>
        <taxon>ecological metagenomes</taxon>
    </lineage>
</organism>
<dbReference type="NCBIfam" id="TIGR00229">
    <property type="entry name" value="sensory_box"/>
    <property type="match status" value="1"/>
</dbReference>